<reference evidence="2 3" key="2">
    <citation type="journal article" date="2013" name="Plant Cell Physiol.">
        <title>Rice Annotation Project Database (RAP-DB): an integrative and interactive database for rice genomics.</title>
        <authorList>
            <person name="Sakai H."/>
            <person name="Lee S.S."/>
            <person name="Tanaka T."/>
            <person name="Numa H."/>
            <person name="Kim J."/>
            <person name="Kawahara Y."/>
            <person name="Wakimoto H."/>
            <person name="Yang C.C."/>
            <person name="Iwamoto M."/>
            <person name="Abe T."/>
            <person name="Yamada Y."/>
            <person name="Muto A."/>
            <person name="Inokuchi H."/>
            <person name="Ikemura T."/>
            <person name="Matsumoto T."/>
            <person name="Sasaki T."/>
            <person name="Itoh T."/>
        </authorList>
    </citation>
    <scope>NUCLEOTIDE SEQUENCE [LARGE SCALE GENOMIC DNA]</scope>
    <source>
        <strain evidence="3">cv. Nipponbare</strain>
    </source>
</reference>
<sequence>MVSPPAPGGATTPSPTSQPPPLDLMETRRGCSPTLMLPSFGGVRTPSHAHKGAAVLHVTVMAESSPHDTLASLPPSMSFPTVHECRAHPVGLRLQ</sequence>
<dbReference type="InParanoid" id="A0A0P0YCE0"/>
<feature type="region of interest" description="Disordered" evidence="1">
    <location>
        <begin position="1"/>
        <end position="26"/>
    </location>
</feature>
<evidence type="ECO:0000256" key="1">
    <source>
        <dbReference type="SAM" id="MobiDB-lite"/>
    </source>
</evidence>
<accession>A0A0P0YCE0</accession>
<protein>
    <submittedName>
        <fullName evidence="2">Os12g0603201 protein</fullName>
    </submittedName>
</protein>
<dbReference type="PaxDb" id="39947-A0A0P0YCE0"/>
<proteinExistence type="predicted"/>
<dbReference type="EMBL" id="AP014968">
    <property type="protein sequence ID" value="BAT17965.1"/>
    <property type="molecule type" value="Genomic_DNA"/>
</dbReference>
<gene>
    <name evidence="2" type="ordered locus">Os12g0603201</name>
    <name evidence="2" type="ORF">OSNPB_120603201</name>
</gene>
<dbReference type="AlphaFoldDB" id="A0A0P0YCE0"/>
<organism evidence="2 3">
    <name type="scientific">Oryza sativa subsp. japonica</name>
    <name type="common">Rice</name>
    <dbReference type="NCBI Taxonomy" id="39947"/>
    <lineage>
        <taxon>Eukaryota</taxon>
        <taxon>Viridiplantae</taxon>
        <taxon>Streptophyta</taxon>
        <taxon>Embryophyta</taxon>
        <taxon>Tracheophyta</taxon>
        <taxon>Spermatophyta</taxon>
        <taxon>Magnoliopsida</taxon>
        <taxon>Liliopsida</taxon>
        <taxon>Poales</taxon>
        <taxon>Poaceae</taxon>
        <taxon>BOP clade</taxon>
        <taxon>Oryzoideae</taxon>
        <taxon>Oryzeae</taxon>
        <taxon>Oryzinae</taxon>
        <taxon>Oryza</taxon>
        <taxon>Oryza sativa</taxon>
    </lineage>
</organism>
<dbReference type="Proteomes" id="UP000059680">
    <property type="component" value="Chromosome 12"/>
</dbReference>
<keyword evidence="3" id="KW-1185">Reference proteome</keyword>
<evidence type="ECO:0000313" key="3">
    <source>
        <dbReference type="Proteomes" id="UP000059680"/>
    </source>
</evidence>
<evidence type="ECO:0000313" key="2">
    <source>
        <dbReference type="EMBL" id="BAT17965.1"/>
    </source>
</evidence>
<reference evidence="2 3" key="3">
    <citation type="journal article" date="2013" name="Rice">
        <title>Improvement of the Oryza sativa Nipponbare reference genome using next generation sequence and optical map data.</title>
        <authorList>
            <person name="Kawahara Y."/>
            <person name="de la Bastide M."/>
            <person name="Hamilton J.P."/>
            <person name="Kanamori H."/>
            <person name="McCombie W.R."/>
            <person name="Ouyang S."/>
            <person name="Schwartz D.C."/>
            <person name="Tanaka T."/>
            <person name="Wu J."/>
            <person name="Zhou S."/>
            <person name="Childs K.L."/>
            <person name="Davidson R.M."/>
            <person name="Lin H."/>
            <person name="Quesada-Ocampo L."/>
            <person name="Vaillancourt B."/>
            <person name="Sakai H."/>
            <person name="Lee S.S."/>
            <person name="Kim J."/>
            <person name="Numa H."/>
            <person name="Itoh T."/>
            <person name="Buell C.R."/>
            <person name="Matsumoto T."/>
        </authorList>
    </citation>
    <scope>NUCLEOTIDE SEQUENCE [LARGE SCALE GENOMIC DNA]</scope>
    <source>
        <strain evidence="3">cv. Nipponbare</strain>
    </source>
</reference>
<reference evidence="3" key="1">
    <citation type="journal article" date="2005" name="Nature">
        <title>The map-based sequence of the rice genome.</title>
        <authorList>
            <consortium name="International rice genome sequencing project (IRGSP)"/>
            <person name="Matsumoto T."/>
            <person name="Wu J."/>
            <person name="Kanamori H."/>
            <person name="Katayose Y."/>
            <person name="Fujisawa M."/>
            <person name="Namiki N."/>
            <person name="Mizuno H."/>
            <person name="Yamamoto K."/>
            <person name="Antonio B.A."/>
            <person name="Baba T."/>
            <person name="Sakata K."/>
            <person name="Nagamura Y."/>
            <person name="Aoki H."/>
            <person name="Arikawa K."/>
            <person name="Arita K."/>
            <person name="Bito T."/>
            <person name="Chiden Y."/>
            <person name="Fujitsuka N."/>
            <person name="Fukunaka R."/>
            <person name="Hamada M."/>
            <person name="Harada C."/>
            <person name="Hayashi A."/>
            <person name="Hijishita S."/>
            <person name="Honda M."/>
            <person name="Hosokawa S."/>
            <person name="Ichikawa Y."/>
            <person name="Idonuma A."/>
            <person name="Iijima M."/>
            <person name="Ikeda M."/>
            <person name="Ikeno M."/>
            <person name="Ito K."/>
            <person name="Ito S."/>
            <person name="Ito T."/>
            <person name="Ito Y."/>
            <person name="Ito Y."/>
            <person name="Iwabuchi A."/>
            <person name="Kamiya K."/>
            <person name="Karasawa W."/>
            <person name="Kurita K."/>
            <person name="Katagiri S."/>
            <person name="Kikuta A."/>
            <person name="Kobayashi H."/>
            <person name="Kobayashi N."/>
            <person name="Machita K."/>
            <person name="Maehara T."/>
            <person name="Masukawa M."/>
            <person name="Mizubayashi T."/>
            <person name="Mukai Y."/>
            <person name="Nagasaki H."/>
            <person name="Nagata Y."/>
            <person name="Naito S."/>
            <person name="Nakashima M."/>
            <person name="Nakama Y."/>
            <person name="Nakamichi Y."/>
            <person name="Nakamura M."/>
            <person name="Meguro A."/>
            <person name="Negishi M."/>
            <person name="Ohta I."/>
            <person name="Ohta T."/>
            <person name="Okamoto M."/>
            <person name="Ono N."/>
            <person name="Saji S."/>
            <person name="Sakaguchi M."/>
            <person name="Sakai K."/>
            <person name="Shibata M."/>
            <person name="Shimokawa T."/>
            <person name="Song J."/>
            <person name="Takazaki Y."/>
            <person name="Terasawa K."/>
            <person name="Tsugane M."/>
            <person name="Tsuji K."/>
            <person name="Ueda S."/>
            <person name="Waki K."/>
            <person name="Yamagata H."/>
            <person name="Yamamoto M."/>
            <person name="Yamamoto S."/>
            <person name="Yamane H."/>
            <person name="Yoshiki S."/>
            <person name="Yoshihara R."/>
            <person name="Yukawa K."/>
            <person name="Zhong H."/>
            <person name="Yano M."/>
            <person name="Yuan Q."/>
            <person name="Ouyang S."/>
            <person name="Liu J."/>
            <person name="Jones K.M."/>
            <person name="Gansberger K."/>
            <person name="Moffat K."/>
            <person name="Hill J."/>
            <person name="Bera J."/>
            <person name="Fadrosh D."/>
            <person name="Jin S."/>
            <person name="Johri S."/>
            <person name="Kim M."/>
            <person name="Overton L."/>
            <person name="Reardon M."/>
            <person name="Tsitrin T."/>
            <person name="Vuong H."/>
            <person name="Weaver B."/>
            <person name="Ciecko A."/>
            <person name="Tallon L."/>
            <person name="Jackson J."/>
            <person name="Pai G."/>
            <person name="Aken S.V."/>
            <person name="Utterback T."/>
            <person name="Reidmuller S."/>
            <person name="Feldblyum T."/>
            <person name="Hsiao J."/>
            <person name="Zismann V."/>
            <person name="Iobst S."/>
            <person name="de Vazeille A.R."/>
            <person name="Buell C.R."/>
            <person name="Ying K."/>
            <person name="Li Y."/>
            <person name="Lu T."/>
            <person name="Huang Y."/>
            <person name="Zhao Q."/>
            <person name="Feng Q."/>
            <person name="Zhang L."/>
            <person name="Zhu J."/>
            <person name="Weng Q."/>
            <person name="Mu J."/>
            <person name="Lu Y."/>
            <person name="Fan D."/>
            <person name="Liu Y."/>
            <person name="Guan J."/>
            <person name="Zhang Y."/>
            <person name="Yu S."/>
            <person name="Liu X."/>
            <person name="Zhang Y."/>
            <person name="Hong G."/>
            <person name="Han B."/>
            <person name="Choisne N."/>
            <person name="Demange N."/>
            <person name="Orjeda G."/>
            <person name="Samain S."/>
            <person name="Cattolico L."/>
            <person name="Pelletier E."/>
            <person name="Couloux A."/>
            <person name="Segurens B."/>
            <person name="Wincker P."/>
            <person name="D'Hont A."/>
            <person name="Scarpelli C."/>
            <person name="Weissenbach J."/>
            <person name="Salanoubat M."/>
            <person name="Quetier F."/>
            <person name="Yu Y."/>
            <person name="Kim H.R."/>
            <person name="Rambo T."/>
            <person name="Currie J."/>
            <person name="Collura K."/>
            <person name="Luo M."/>
            <person name="Yang T."/>
            <person name="Ammiraju J.S.S."/>
            <person name="Engler F."/>
            <person name="Soderlund C."/>
            <person name="Wing R.A."/>
            <person name="Palmer L.E."/>
            <person name="de la Bastide M."/>
            <person name="Spiegel L."/>
            <person name="Nascimento L."/>
            <person name="Zutavern T."/>
            <person name="O'Shaughnessy A."/>
            <person name="Dike S."/>
            <person name="Dedhia N."/>
            <person name="Preston R."/>
            <person name="Balija V."/>
            <person name="McCombie W.R."/>
            <person name="Chow T."/>
            <person name="Chen H."/>
            <person name="Chung M."/>
            <person name="Chen C."/>
            <person name="Shaw J."/>
            <person name="Wu H."/>
            <person name="Hsiao K."/>
            <person name="Chao Y."/>
            <person name="Chu M."/>
            <person name="Cheng C."/>
            <person name="Hour A."/>
            <person name="Lee P."/>
            <person name="Lin S."/>
            <person name="Lin Y."/>
            <person name="Liou J."/>
            <person name="Liu S."/>
            <person name="Hsing Y."/>
            <person name="Raghuvanshi S."/>
            <person name="Mohanty A."/>
            <person name="Bharti A.K."/>
            <person name="Gaur A."/>
            <person name="Gupta V."/>
            <person name="Kumar D."/>
            <person name="Ravi V."/>
            <person name="Vij S."/>
            <person name="Kapur A."/>
            <person name="Khurana P."/>
            <person name="Khurana P."/>
            <person name="Khurana J.P."/>
            <person name="Tyagi A.K."/>
            <person name="Gaikwad K."/>
            <person name="Singh A."/>
            <person name="Dalal V."/>
            <person name="Srivastava S."/>
            <person name="Dixit A."/>
            <person name="Pal A.K."/>
            <person name="Ghazi I.A."/>
            <person name="Yadav M."/>
            <person name="Pandit A."/>
            <person name="Bhargava A."/>
            <person name="Sureshbabu K."/>
            <person name="Batra K."/>
            <person name="Sharma T.R."/>
            <person name="Mohapatra T."/>
            <person name="Singh N.K."/>
            <person name="Messing J."/>
            <person name="Nelson A.B."/>
            <person name="Fuks G."/>
            <person name="Kavchok S."/>
            <person name="Keizer G."/>
            <person name="Linton E."/>
            <person name="Llaca V."/>
            <person name="Song R."/>
            <person name="Tanyolac B."/>
            <person name="Young S."/>
            <person name="Ho-Il K."/>
            <person name="Hahn J.H."/>
            <person name="Sangsakoo G."/>
            <person name="Vanavichit A."/>
            <person name="de Mattos Luiz.A.T."/>
            <person name="Zimmer P.D."/>
            <person name="Malone G."/>
            <person name="Dellagostin O."/>
            <person name="de Oliveira A.C."/>
            <person name="Bevan M."/>
            <person name="Bancroft I."/>
            <person name="Minx P."/>
            <person name="Cordum H."/>
            <person name="Wilson R."/>
            <person name="Cheng Z."/>
            <person name="Jin W."/>
            <person name="Jiang J."/>
            <person name="Leong S.A."/>
            <person name="Iwama H."/>
            <person name="Gojobori T."/>
            <person name="Itoh T."/>
            <person name="Niimura Y."/>
            <person name="Fujii Y."/>
            <person name="Habara T."/>
            <person name="Sakai H."/>
            <person name="Sato Y."/>
            <person name="Wilson G."/>
            <person name="Kumar K."/>
            <person name="McCouch S."/>
            <person name="Juretic N."/>
            <person name="Hoen D."/>
            <person name="Wright S."/>
            <person name="Bruskiewich R."/>
            <person name="Bureau T."/>
            <person name="Miyao A."/>
            <person name="Hirochika H."/>
            <person name="Nishikawa T."/>
            <person name="Kadowaki K."/>
            <person name="Sugiura M."/>
            <person name="Burr B."/>
            <person name="Sasaki T."/>
        </authorList>
    </citation>
    <scope>NUCLEOTIDE SEQUENCE [LARGE SCALE GENOMIC DNA]</scope>
    <source>
        <strain evidence="3">cv. Nipponbare</strain>
    </source>
</reference>
<name>A0A0P0YCE0_ORYSJ</name>